<dbReference type="EMBL" id="JADLQX010000038">
    <property type="protein sequence ID" value="MBF6302160.1"/>
    <property type="molecule type" value="Genomic_DNA"/>
</dbReference>
<dbReference type="InterPro" id="IPR002059">
    <property type="entry name" value="CSP_DNA-bd"/>
</dbReference>
<name>A0ABS0D060_9NOCA</name>
<evidence type="ECO:0000256" key="1">
    <source>
        <dbReference type="ARBA" id="ARBA00004496"/>
    </source>
</evidence>
<dbReference type="InterPro" id="IPR011129">
    <property type="entry name" value="CSD"/>
</dbReference>
<evidence type="ECO:0000259" key="3">
    <source>
        <dbReference type="PROSITE" id="PS51857"/>
    </source>
</evidence>
<sequence length="94" mass="10377">MTDRHTYPSTSAELWRRGTVVWFNVEKGFGFLQPADDPTPVFVEYTSIETTGYKSLSAGQPVIFTATMRKRGPEATAVRPLLPDTADVRPTGDA</sequence>
<proteinExistence type="predicted"/>
<dbReference type="CDD" id="cd04458">
    <property type="entry name" value="CSP_CDS"/>
    <property type="match status" value="1"/>
</dbReference>
<comment type="subcellular location">
    <subcellularLocation>
        <location evidence="1">Cytoplasm</location>
    </subcellularLocation>
</comment>
<dbReference type="Proteomes" id="UP000702209">
    <property type="component" value="Unassembled WGS sequence"/>
</dbReference>
<dbReference type="PANTHER" id="PTHR46109:SF1">
    <property type="entry name" value="PROTEIN LIN-28 HOMOLOG"/>
    <property type="match status" value="1"/>
</dbReference>
<organism evidence="4 5">
    <name type="scientific">Nocardia amamiensis</name>
    <dbReference type="NCBI Taxonomy" id="404578"/>
    <lineage>
        <taxon>Bacteria</taxon>
        <taxon>Bacillati</taxon>
        <taxon>Actinomycetota</taxon>
        <taxon>Actinomycetes</taxon>
        <taxon>Mycobacteriales</taxon>
        <taxon>Nocardiaceae</taxon>
        <taxon>Nocardia</taxon>
    </lineage>
</organism>
<protein>
    <submittedName>
        <fullName evidence="4">Cold shock domain-containing protein</fullName>
    </submittedName>
</protein>
<dbReference type="PROSITE" id="PS51857">
    <property type="entry name" value="CSD_2"/>
    <property type="match status" value="1"/>
</dbReference>
<dbReference type="PRINTS" id="PR00050">
    <property type="entry name" value="COLDSHOCK"/>
</dbReference>
<dbReference type="SUPFAM" id="SSF50249">
    <property type="entry name" value="Nucleic acid-binding proteins"/>
    <property type="match status" value="1"/>
</dbReference>
<evidence type="ECO:0000313" key="4">
    <source>
        <dbReference type="EMBL" id="MBF6302160.1"/>
    </source>
</evidence>
<accession>A0ABS0D060</accession>
<dbReference type="Pfam" id="PF00313">
    <property type="entry name" value="CSD"/>
    <property type="match status" value="1"/>
</dbReference>
<dbReference type="PANTHER" id="PTHR46109">
    <property type="entry name" value="PROTEIN LIN-28"/>
    <property type="match status" value="1"/>
</dbReference>
<keyword evidence="2" id="KW-0963">Cytoplasm</keyword>
<dbReference type="InterPro" id="IPR012340">
    <property type="entry name" value="NA-bd_OB-fold"/>
</dbReference>
<evidence type="ECO:0000313" key="5">
    <source>
        <dbReference type="Proteomes" id="UP000702209"/>
    </source>
</evidence>
<gene>
    <name evidence="4" type="ORF">IU459_32160</name>
</gene>
<keyword evidence="5" id="KW-1185">Reference proteome</keyword>
<evidence type="ECO:0000256" key="2">
    <source>
        <dbReference type="ARBA" id="ARBA00022490"/>
    </source>
</evidence>
<dbReference type="InterPro" id="IPR051373">
    <property type="entry name" value="Lin-28_RNA-binding"/>
</dbReference>
<dbReference type="RefSeq" id="WP_195133349.1">
    <property type="nucleotide sequence ID" value="NZ_JADLQX010000038.1"/>
</dbReference>
<dbReference type="Gene3D" id="2.40.50.140">
    <property type="entry name" value="Nucleic acid-binding proteins"/>
    <property type="match status" value="1"/>
</dbReference>
<comment type="caution">
    <text evidence="4">The sequence shown here is derived from an EMBL/GenBank/DDBJ whole genome shotgun (WGS) entry which is preliminary data.</text>
</comment>
<feature type="domain" description="CSD" evidence="3">
    <location>
        <begin position="15"/>
        <end position="80"/>
    </location>
</feature>
<reference evidence="4 5" key="1">
    <citation type="submission" date="2020-10" db="EMBL/GenBank/DDBJ databases">
        <title>Identification of Nocardia species via Next-generation sequencing and recognition of intraspecies genetic diversity.</title>
        <authorList>
            <person name="Li P."/>
            <person name="Li P."/>
            <person name="Lu B."/>
        </authorList>
    </citation>
    <scope>NUCLEOTIDE SEQUENCE [LARGE SCALE GENOMIC DNA]</scope>
    <source>
        <strain evidence="4 5">BJ06-0157</strain>
    </source>
</reference>
<dbReference type="SMART" id="SM00357">
    <property type="entry name" value="CSP"/>
    <property type="match status" value="1"/>
</dbReference>